<evidence type="ECO:0000313" key="3">
    <source>
        <dbReference type="Proteomes" id="UP001247754"/>
    </source>
</evidence>
<dbReference type="Gene3D" id="2.170.16.10">
    <property type="entry name" value="Hedgehog/Intein (Hint) domain"/>
    <property type="match status" value="1"/>
</dbReference>
<dbReference type="SUPFAM" id="SSF51294">
    <property type="entry name" value="Hedgehog/intein (Hint) domain"/>
    <property type="match status" value="1"/>
</dbReference>
<proteinExistence type="predicted"/>
<name>A0ABU1F9A7_9RHOB</name>
<feature type="domain" description="Hedgehog/Intein (Hint)" evidence="1">
    <location>
        <begin position="180"/>
        <end position="317"/>
    </location>
</feature>
<keyword evidence="3" id="KW-1185">Reference proteome</keyword>
<evidence type="ECO:0000259" key="1">
    <source>
        <dbReference type="Pfam" id="PF13403"/>
    </source>
</evidence>
<sequence length="378" mass="40304">MTERTIYILPKSGVTITRVGGGATTHHDIIGNALNGDAFSWEVPYDLALTFSAESVAITFDDADGVLSDDPFSGAEVVDQRLTQPVTVNGVTYTPSPETLRWQWPPPVNVEDEYEVTLFDGLGNAYHMVGVSITQGYTSTVVGVMFEGPAPPPGTTLYYLQGVSGYSGAGESTPIPDGVPCFLAGTRIETPGGPRAVEDLRAGDRVLTLDHGAQPIRWIGRSMVCGLGPLAPIRIAAGTYGNRRDLCVSPNHRLFLRSVAAELHFGAHEVLVPAKFLIDGARVRPAPRLKAMYLHLLLDRHEAVFSEGIASESLFAGAVDQGVLDAAAVADLRTACPELVHRLCRPSLTRAETRLLLAAAGADLRGARLTEVRGLLAA</sequence>
<comment type="caution">
    <text evidence="2">The sequence shown here is derived from an EMBL/GenBank/DDBJ whole genome shotgun (WGS) entry which is preliminary data.</text>
</comment>
<dbReference type="RefSeq" id="WP_310457701.1">
    <property type="nucleotide sequence ID" value="NZ_JAVKPH010000013.1"/>
</dbReference>
<dbReference type="InterPro" id="IPR028992">
    <property type="entry name" value="Hedgehog/Intein_dom"/>
</dbReference>
<reference evidence="2 3" key="1">
    <citation type="submission" date="2023-09" db="EMBL/GenBank/DDBJ databases">
        <title>Xinfangfangia sedmenti sp. nov., isolated the sedment.</title>
        <authorList>
            <person name="Xu L."/>
        </authorList>
    </citation>
    <scope>NUCLEOTIDE SEQUENCE [LARGE SCALE GENOMIC DNA]</scope>
    <source>
        <strain evidence="2 3">LG-4</strain>
    </source>
</reference>
<dbReference type="InterPro" id="IPR036844">
    <property type="entry name" value="Hint_dom_sf"/>
</dbReference>
<dbReference type="Pfam" id="PF13403">
    <property type="entry name" value="Hint_2"/>
    <property type="match status" value="1"/>
</dbReference>
<gene>
    <name evidence="2" type="ORF">RGD00_12680</name>
</gene>
<protein>
    <submittedName>
        <fullName evidence="2">Hint domain-containing protein</fullName>
    </submittedName>
</protein>
<evidence type="ECO:0000313" key="2">
    <source>
        <dbReference type="EMBL" id="MDR5653465.1"/>
    </source>
</evidence>
<organism evidence="2 3">
    <name type="scientific">Ruixingdingia sedimenti</name>
    <dbReference type="NCBI Taxonomy" id="3073604"/>
    <lineage>
        <taxon>Bacteria</taxon>
        <taxon>Pseudomonadati</taxon>
        <taxon>Pseudomonadota</taxon>
        <taxon>Alphaproteobacteria</taxon>
        <taxon>Rhodobacterales</taxon>
        <taxon>Paracoccaceae</taxon>
        <taxon>Ruixingdingia</taxon>
    </lineage>
</organism>
<accession>A0ABU1F9A7</accession>
<dbReference type="EMBL" id="JAVKPH010000013">
    <property type="protein sequence ID" value="MDR5653465.1"/>
    <property type="molecule type" value="Genomic_DNA"/>
</dbReference>
<dbReference type="Proteomes" id="UP001247754">
    <property type="component" value="Unassembled WGS sequence"/>
</dbReference>